<evidence type="ECO:0000313" key="3">
    <source>
        <dbReference type="EMBL" id="CCC91927.1"/>
    </source>
</evidence>
<reference evidence="3" key="1">
    <citation type="journal article" date="2012" name="Proc. Natl. Acad. Sci. U.S.A.">
        <title>Antigenic diversity is generated by distinct evolutionary mechanisms in African trypanosome species.</title>
        <authorList>
            <person name="Jackson A.P."/>
            <person name="Berry A."/>
            <person name="Aslett M."/>
            <person name="Allison H.C."/>
            <person name="Burton P."/>
            <person name="Vavrova-Anderson J."/>
            <person name="Brown R."/>
            <person name="Browne H."/>
            <person name="Corton N."/>
            <person name="Hauser H."/>
            <person name="Gamble J."/>
            <person name="Gilderthorp R."/>
            <person name="Marcello L."/>
            <person name="McQuillan J."/>
            <person name="Otto T.D."/>
            <person name="Quail M.A."/>
            <person name="Sanders M.J."/>
            <person name="van Tonder A."/>
            <person name="Ginger M.L."/>
            <person name="Field M.C."/>
            <person name="Barry J.D."/>
            <person name="Hertz-Fowler C."/>
            <person name="Berriman M."/>
        </authorList>
    </citation>
    <scope>NUCLEOTIDE SEQUENCE</scope>
    <source>
        <strain evidence="3">IL3000</strain>
    </source>
</reference>
<gene>
    <name evidence="3" type="ORF">TCIL3000_8_1440</name>
</gene>
<organism evidence="3">
    <name type="scientific">Trypanosoma congolense (strain IL3000)</name>
    <dbReference type="NCBI Taxonomy" id="1068625"/>
    <lineage>
        <taxon>Eukaryota</taxon>
        <taxon>Discoba</taxon>
        <taxon>Euglenozoa</taxon>
        <taxon>Kinetoplastea</taxon>
        <taxon>Metakinetoplastina</taxon>
        <taxon>Trypanosomatida</taxon>
        <taxon>Trypanosomatidae</taxon>
        <taxon>Trypanosoma</taxon>
        <taxon>Nannomonas</taxon>
    </lineage>
</organism>
<protein>
    <recommendedName>
        <fullName evidence="4">T. congolense-specific, cell surface-expressed gene family</fullName>
    </recommendedName>
</protein>
<feature type="chain" id="PRO_5003410703" description="T. congolense-specific, cell surface-expressed gene family" evidence="2">
    <location>
        <begin position="41"/>
        <end position="255"/>
    </location>
</feature>
<evidence type="ECO:0000256" key="1">
    <source>
        <dbReference type="SAM" id="Phobius"/>
    </source>
</evidence>
<evidence type="ECO:0000256" key="2">
    <source>
        <dbReference type="SAM" id="SignalP"/>
    </source>
</evidence>
<name>G0URB5_TRYCI</name>
<dbReference type="VEuPathDB" id="TriTrypDB:TcIL3000_8_1440"/>
<accession>G0URB5</accession>
<evidence type="ECO:0008006" key="4">
    <source>
        <dbReference type="Google" id="ProtNLM"/>
    </source>
</evidence>
<dbReference type="AlphaFoldDB" id="G0URB5"/>
<proteinExistence type="predicted"/>
<keyword evidence="2" id="KW-0732">Signal</keyword>
<dbReference type="EMBL" id="HE575321">
    <property type="protein sequence ID" value="CCC91927.1"/>
    <property type="molecule type" value="Genomic_DNA"/>
</dbReference>
<sequence>MAKQRPALAAHPSFPFPSFLTVSRLITVCLLPLAVAPTRAVLQSNKTTLLLPAECQSSKVVPHEFAPRLTLQVQPLTFSPSLFPSNGVCLPSLLCVWPPGTVDSNKTRTHAQERRWVEWEMAAYTTPRNILAPTSFNSNRVPPLLLSFVPFPTDIQQNQPFKIPHFFSQPPGPVTFLYLPHVAITQLGSKFSFSSLSPSLFFLYFSSPSFSSLVGLRRSGLLLFTCVLLSFSRIHSLTLTLFVFLPVFFALTLCY</sequence>
<keyword evidence="1" id="KW-1133">Transmembrane helix</keyword>
<keyword evidence="1" id="KW-0812">Transmembrane</keyword>
<keyword evidence="1" id="KW-0472">Membrane</keyword>
<feature type="signal peptide" evidence="2">
    <location>
        <begin position="1"/>
        <end position="40"/>
    </location>
</feature>
<feature type="transmembrane region" description="Helical" evidence="1">
    <location>
        <begin position="221"/>
        <end position="249"/>
    </location>
</feature>